<comment type="caution">
    <text evidence="1">The sequence shown here is derived from an EMBL/GenBank/DDBJ whole genome shotgun (WGS) entry which is preliminary data.</text>
</comment>
<dbReference type="EMBL" id="MPON01000019">
    <property type="protein sequence ID" value="OKA32638.1"/>
    <property type="molecule type" value="Genomic_DNA"/>
</dbReference>
<evidence type="ECO:0000313" key="2">
    <source>
        <dbReference type="Proteomes" id="UP000186535"/>
    </source>
</evidence>
<protein>
    <submittedName>
        <fullName evidence="1">Uncharacterized protein</fullName>
    </submittedName>
</protein>
<dbReference type="AlphaFoldDB" id="A0A1Q4L5A4"/>
<reference evidence="1 2" key="1">
    <citation type="submission" date="2016-11" db="EMBL/GenBank/DDBJ databases">
        <title>Identification of Bacillus cereus isolated from egg-white.</title>
        <authorList>
            <person name="Soni A."/>
            <person name="Oey I."/>
            <person name="Silcock P."/>
            <person name="Bremer P."/>
        </authorList>
    </citation>
    <scope>NUCLEOTIDE SEQUENCE [LARGE SCALE GENOMIC DNA]</scope>
    <source>
        <strain evidence="1 2">NZAS03</strain>
    </source>
</reference>
<gene>
    <name evidence="1" type="ORF">BJR07_27355</name>
</gene>
<dbReference type="Proteomes" id="UP000186535">
    <property type="component" value="Unassembled WGS sequence"/>
</dbReference>
<evidence type="ECO:0000313" key="1">
    <source>
        <dbReference type="EMBL" id="OKA32638.1"/>
    </source>
</evidence>
<proteinExistence type="predicted"/>
<dbReference type="RefSeq" id="WP_073519081.1">
    <property type="nucleotide sequence ID" value="NZ_MPOM01000006.1"/>
</dbReference>
<accession>A0A1Q4L5A4</accession>
<organism evidence="1 2">
    <name type="scientific">Bacillus cereus</name>
    <dbReference type="NCBI Taxonomy" id="1396"/>
    <lineage>
        <taxon>Bacteria</taxon>
        <taxon>Bacillati</taxon>
        <taxon>Bacillota</taxon>
        <taxon>Bacilli</taxon>
        <taxon>Bacillales</taxon>
        <taxon>Bacillaceae</taxon>
        <taxon>Bacillus</taxon>
        <taxon>Bacillus cereus group</taxon>
    </lineage>
</organism>
<name>A0A1Q4L5A4_BACCE</name>
<sequence>MKETLIRNLTEWYAIRSNQEWRIRSKKQGGCTAVKLKKLESELEEQSKFIKEEENKLFEIMREERAI</sequence>